<organism evidence="1 2">
    <name type="scientific">Smallanthus sonchifolius</name>
    <dbReference type="NCBI Taxonomy" id="185202"/>
    <lineage>
        <taxon>Eukaryota</taxon>
        <taxon>Viridiplantae</taxon>
        <taxon>Streptophyta</taxon>
        <taxon>Embryophyta</taxon>
        <taxon>Tracheophyta</taxon>
        <taxon>Spermatophyta</taxon>
        <taxon>Magnoliopsida</taxon>
        <taxon>eudicotyledons</taxon>
        <taxon>Gunneridae</taxon>
        <taxon>Pentapetalae</taxon>
        <taxon>asterids</taxon>
        <taxon>campanulids</taxon>
        <taxon>Asterales</taxon>
        <taxon>Asteraceae</taxon>
        <taxon>Asteroideae</taxon>
        <taxon>Heliantheae alliance</taxon>
        <taxon>Millerieae</taxon>
        <taxon>Smallanthus</taxon>
    </lineage>
</organism>
<reference evidence="2" key="1">
    <citation type="journal article" date="2022" name="Mol. Ecol. Resour.">
        <title>The genomes of chicory, endive, great burdock and yacon provide insights into Asteraceae palaeo-polyploidization history and plant inulin production.</title>
        <authorList>
            <person name="Fan W."/>
            <person name="Wang S."/>
            <person name="Wang H."/>
            <person name="Wang A."/>
            <person name="Jiang F."/>
            <person name="Liu H."/>
            <person name="Zhao H."/>
            <person name="Xu D."/>
            <person name="Zhang Y."/>
        </authorList>
    </citation>
    <scope>NUCLEOTIDE SEQUENCE [LARGE SCALE GENOMIC DNA]</scope>
    <source>
        <strain evidence="2">cv. Yunnan</strain>
    </source>
</reference>
<protein>
    <submittedName>
        <fullName evidence="1">Uncharacterized protein</fullName>
    </submittedName>
</protein>
<gene>
    <name evidence="1" type="ORF">L1987_57085</name>
</gene>
<dbReference type="Proteomes" id="UP001056120">
    <property type="component" value="Linkage Group LG19"/>
</dbReference>
<comment type="caution">
    <text evidence="1">The sequence shown here is derived from an EMBL/GenBank/DDBJ whole genome shotgun (WGS) entry which is preliminary data.</text>
</comment>
<evidence type="ECO:0000313" key="2">
    <source>
        <dbReference type="Proteomes" id="UP001056120"/>
    </source>
</evidence>
<name>A0ACB9DC16_9ASTR</name>
<keyword evidence="2" id="KW-1185">Reference proteome</keyword>
<dbReference type="EMBL" id="CM042036">
    <property type="protein sequence ID" value="KAI3744013.1"/>
    <property type="molecule type" value="Genomic_DNA"/>
</dbReference>
<proteinExistence type="predicted"/>
<reference evidence="1 2" key="2">
    <citation type="journal article" date="2022" name="Mol. Ecol. Resour.">
        <title>The genomes of chicory, endive, great burdock and yacon provide insights into Asteraceae paleo-polyploidization history and plant inulin production.</title>
        <authorList>
            <person name="Fan W."/>
            <person name="Wang S."/>
            <person name="Wang H."/>
            <person name="Wang A."/>
            <person name="Jiang F."/>
            <person name="Liu H."/>
            <person name="Zhao H."/>
            <person name="Xu D."/>
            <person name="Zhang Y."/>
        </authorList>
    </citation>
    <scope>NUCLEOTIDE SEQUENCE [LARGE SCALE GENOMIC DNA]</scope>
    <source>
        <strain evidence="2">cv. Yunnan</strain>
        <tissue evidence="1">Leaves</tissue>
    </source>
</reference>
<sequence>MPSSAVSRTRVRNSRLQLGVFCIKKYPFFSSSTVQKLTASVQVDKDLSRIKQFNELWIMDSLITLLDLPV</sequence>
<evidence type="ECO:0000313" key="1">
    <source>
        <dbReference type="EMBL" id="KAI3744013.1"/>
    </source>
</evidence>
<accession>A0ACB9DC16</accession>